<reference evidence="1 2" key="1">
    <citation type="journal article" date="2023" name="Arcadia Sci">
        <title>De novo assembly of a long-read Amblyomma americanum tick genome.</title>
        <authorList>
            <person name="Chou S."/>
            <person name="Poskanzer K.E."/>
            <person name="Rollins M."/>
            <person name="Thuy-Boun P.S."/>
        </authorList>
    </citation>
    <scope>NUCLEOTIDE SEQUENCE [LARGE SCALE GENOMIC DNA]</scope>
    <source>
        <strain evidence="1">F_SG_1</strain>
        <tissue evidence="1">Salivary glands</tissue>
    </source>
</reference>
<dbReference type="Proteomes" id="UP001321473">
    <property type="component" value="Unassembled WGS sequence"/>
</dbReference>
<organism evidence="1 2">
    <name type="scientific">Amblyomma americanum</name>
    <name type="common">Lone star tick</name>
    <dbReference type="NCBI Taxonomy" id="6943"/>
    <lineage>
        <taxon>Eukaryota</taxon>
        <taxon>Metazoa</taxon>
        <taxon>Ecdysozoa</taxon>
        <taxon>Arthropoda</taxon>
        <taxon>Chelicerata</taxon>
        <taxon>Arachnida</taxon>
        <taxon>Acari</taxon>
        <taxon>Parasitiformes</taxon>
        <taxon>Ixodida</taxon>
        <taxon>Ixodoidea</taxon>
        <taxon>Ixodidae</taxon>
        <taxon>Amblyomminae</taxon>
        <taxon>Amblyomma</taxon>
    </lineage>
</organism>
<comment type="caution">
    <text evidence="1">The sequence shown here is derived from an EMBL/GenBank/DDBJ whole genome shotgun (WGS) entry which is preliminary data.</text>
</comment>
<dbReference type="AlphaFoldDB" id="A0AAQ4DV46"/>
<accession>A0AAQ4DV46</accession>
<dbReference type="EMBL" id="JARKHS020026436">
    <property type="protein sequence ID" value="KAK8766336.1"/>
    <property type="molecule type" value="Genomic_DNA"/>
</dbReference>
<sequence>MFSSTMGVMVYSSKKGRALTKLREPCENYYMANMELACADGLKKAFEETDMSQYAITADGQYLFAYDDMQSITAKASYGIFHGINTCR</sequence>
<evidence type="ECO:0000313" key="2">
    <source>
        <dbReference type="Proteomes" id="UP001321473"/>
    </source>
</evidence>
<name>A0AAQ4DV46_AMBAM</name>
<protein>
    <submittedName>
        <fullName evidence="1">Uncharacterized protein</fullName>
    </submittedName>
</protein>
<gene>
    <name evidence="1" type="ORF">V5799_006877</name>
</gene>
<keyword evidence="2" id="KW-1185">Reference proteome</keyword>
<proteinExistence type="predicted"/>
<evidence type="ECO:0000313" key="1">
    <source>
        <dbReference type="EMBL" id="KAK8766336.1"/>
    </source>
</evidence>